<evidence type="ECO:0000313" key="5">
    <source>
        <dbReference type="EMBL" id="GEU74149.1"/>
    </source>
</evidence>
<dbReference type="Pfam" id="PF14541">
    <property type="entry name" value="TAXi_C"/>
    <property type="match status" value="2"/>
</dbReference>
<dbReference type="GO" id="GO:0006508">
    <property type="term" value="P:proteolysis"/>
    <property type="evidence" value="ECO:0007669"/>
    <property type="project" value="UniProtKB-KW"/>
</dbReference>
<evidence type="ECO:0000259" key="4">
    <source>
        <dbReference type="Pfam" id="PF14541"/>
    </source>
</evidence>
<feature type="domain" description="Xylanase inhibitor C-terminal" evidence="4">
    <location>
        <begin position="341"/>
        <end position="413"/>
    </location>
</feature>
<dbReference type="PROSITE" id="PS00141">
    <property type="entry name" value="ASP_PROTEASE"/>
    <property type="match status" value="1"/>
</dbReference>
<dbReference type="Pfam" id="PF04937">
    <property type="entry name" value="DUF659"/>
    <property type="match status" value="1"/>
</dbReference>
<proteinExistence type="predicted"/>
<protein>
    <submittedName>
        <fullName evidence="5">Aspartic peptidase</fullName>
    </submittedName>
</protein>
<comment type="caution">
    <text evidence="5">The sequence shown here is derived from an EMBL/GenBank/DDBJ whole genome shotgun (WGS) entry which is preliminary data.</text>
</comment>
<evidence type="ECO:0000256" key="1">
    <source>
        <dbReference type="ARBA" id="ARBA00022670"/>
    </source>
</evidence>
<dbReference type="PANTHER" id="PTHR47967:SF26">
    <property type="entry name" value="PEPTIDASE A1 DOMAIN-CONTAINING PROTEIN"/>
    <property type="match status" value="1"/>
</dbReference>
<dbReference type="Gene3D" id="2.40.70.10">
    <property type="entry name" value="Acid Proteases"/>
    <property type="match status" value="2"/>
</dbReference>
<dbReference type="AlphaFoldDB" id="A0A6L2MLA4"/>
<dbReference type="SUPFAM" id="SSF50630">
    <property type="entry name" value="Acid proteases"/>
    <property type="match status" value="1"/>
</dbReference>
<dbReference type="InterPro" id="IPR051708">
    <property type="entry name" value="Plant_Aspart_Prot_A1"/>
</dbReference>
<dbReference type="InterPro" id="IPR001969">
    <property type="entry name" value="Aspartic_peptidase_AS"/>
</dbReference>
<keyword evidence="1" id="KW-0645">Protease</keyword>
<feature type="domain" description="Xylanase inhibitor C-terminal" evidence="4">
    <location>
        <begin position="282"/>
        <end position="339"/>
    </location>
</feature>
<dbReference type="InterPro" id="IPR032799">
    <property type="entry name" value="TAXi_C"/>
</dbReference>
<dbReference type="InterPro" id="IPR021109">
    <property type="entry name" value="Peptidase_aspartic_dom_sf"/>
</dbReference>
<gene>
    <name evidence="5" type="ORF">Tci_046127</name>
</gene>
<keyword evidence="2" id="KW-0378">Hydrolase</keyword>
<accession>A0A6L2MLA4</accession>
<dbReference type="EMBL" id="BKCJ010006830">
    <property type="protein sequence ID" value="GEU74149.1"/>
    <property type="molecule type" value="Genomic_DNA"/>
</dbReference>
<feature type="domain" description="DUF659" evidence="3">
    <location>
        <begin position="159"/>
        <end position="217"/>
    </location>
</feature>
<dbReference type="PANTHER" id="PTHR47967">
    <property type="entry name" value="OS07G0603500 PROTEIN-RELATED"/>
    <property type="match status" value="1"/>
</dbReference>
<name>A0A6L2MLA4_TANCI</name>
<dbReference type="GO" id="GO:0005576">
    <property type="term" value="C:extracellular region"/>
    <property type="evidence" value="ECO:0007669"/>
    <property type="project" value="TreeGrafter"/>
</dbReference>
<dbReference type="GO" id="GO:0004190">
    <property type="term" value="F:aspartic-type endopeptidase activity"/>
    <property type="evidence" value="ECO:0007669"/>
    <property type="project" value="InterPro"/>
</dbReference>
<reference evidence="5" key="1">
    <citation type="journal article" date="2019" name="Sci. Rep.">
        <title>Draft genome of Tanacetum cinerariifolium, the natural source of mosquito coil.</title>
        <authorList>
            <person name="Yamashiro T."/>
            <person name="Shiraishi A."/>
            <person name="Satake H."/>
            <person name="Nakayama K."/>
        </authorList>
    </citation>
    <scope>NUCLEOTIDE SEQUENCE</scope>
</reference>
<evidence type="ECO:0000256" key="2">
    <source>
        <dbReference type="ARBA" id="ARBA00022801"/>
    </source>
</evidence>
<dbReference type="InterPro" id="IPR034161">
    <property type="entry name" value="Pepsin-like_plant"/>
</dbReference>
<organism evidence="5">
    <name type="scientific">Tanacetum cinerariifolium</name>
    <name type="common">Dalmatian daisy</name>
    <name type="synonym">Chrysanthemum cinerariifolium</name>
    <dbReference type="NCBI Taxonomy" id="118510"/>
    <lineage>
        <taxon>Eukaryota</taxon>
        <taxon>Viridiplantae</taxon>
        <taxon>Streptophyta</taxon>
        <taxon>Embryophyta</taxon>
        <taxon>Tracheophyta</taxon>
        <taxon>Spermatophyta</taxon>
        <taxon>Magnoliopsida</taxon>
        <taxon>eudicotyledons</taxon>
        <taxon>Gunneridae</taxon>
        <taxon>Pentapetalae</taxon>
        <taxon>asterids</taxon>
        <taxon>campanulids</taxon>
        <taxon>Asterales</taxon>
        <taxon>Asteraceae</taxon>
        <taxon>Asteroideae</taxon>
        <taxon>Anthemideae</taxon>
        <taxon>Anthemidinae</taxon>
        <taxon>Tanacetum</taxon>
    </lineage>
</organism>
<dbReference type="InterPro" id="IPR007021">
    <property type="entry name" value="DUF659"/>
</dbReference>
<dbReference type="CDD" id="cd05476">
    <property type="entry name" value="pepsin_A_like_plant"/>
    <property type="match status" value="1"/>
</dbReference>
<evidence type="ECO:0000259" key="3">
    <source>
        <dbReference type="Pfam" id="PF04937"/>
    </source>
</evidence>
<sequence length="425" mass="47459">MLQQLDFSSSKSCGTVIKSIYTGEEYVEPTDASIVVAMIMRITSFYDEQSTGIAICMSATAGDKQKRKQLEESYEEKKAESNTKEVALPCKAGVGFKKRKGSSTPIERAFGVEIRDQLDQEIARMFYTGGLPFNLARNPHYLRAFQFAAANKIDGYVPPGYNKLRTTLLQKEKDNVHRQLEPFRSTWKEKGVTIVSDGWSDPTRKPLINFMATSARRNLGSQFSYYLICYSFDSNRVSQLSPLILGRRIDPPLTVNKVKQVSQPQPFAYTPILENTKHPYYYYVGLKDVTVGKNRITAPLNMTTINGKGNGGMVVDSGTTYSMLPEDLYNSVVGEFGKSVLHFGGNSSVVMPKKNYFYEFTDGKKVKRKVGCITLMNAGYFPGSGGPAGLLGNYQQQGLEVVYDLLNKRVGFARRKCSSLWDTLG</sequence>